<feature type="region of interest" description="Disordered" evidence="1">
    <location>
        <begin position="546"/>
        <end position="565"/>
    </location>
</feature>
<evidence type="ECO:0000256" key="1">
    <source>
        <dbReference type="SAM" id="MobiDB-lite"/>
    </source>
</evidence>
<accession>R0K233</accession>
<dbReference type="Proteomes" id="UP000296049">
    <property type="component" value="Unassembled WGS sequence"/>
</dbReference>
<feature type="region of interest" description="Disordered" evidence="1">
    <location>
        <begin position="159"/>
        <end position="185"/>
    </location>
</feature>
<keyword evidence="3" id="KW-1185">Reference proteome</keyword>
<proteinExistence type="predicted"/>
<name>R0K233_ANAPL</name>
<sequence>MKERLEADIHRDGVETEQSEMQNAVADVHWQSLLTVTGATGESCEPAECFMKHSNDKISDPRRAHSPRFHQASQPHLPEPDQTPPLISLHNLGVPFSKRCGGVLDNHDGKQNACPAETPPQVMWKQKQALAVGVVTTRCLFLYEAESLLAGDLLGKPHAAGSSSRAVGTPREPPEADGSTKELRSREPLLHYETASLYFHGHPMVIIHYTFGAGAEFNSARSTTGMAAKSSSLVLSLDTMVCAKLCITQPILTLAHSGMKFKFSVDHYKLSLKLVLWYHKAFVNGTATEMFLSDIAAVETPVMTLGSSGANNFVQRGVPNLLWPVLKAFEVHHFQCQLRTSSISEELFESCQKKMLNEFLKGRPAPATTLRAQHGHRCGKAEWQCCCRQQLQNNPTLSDFSITINWRQIRAAAAHLQAQAGKGRLGSLTRRYIRTGSCGHAEPKRLSRNPPVHDPALDFSLGRGRLQLGLLSLVPVSLAQSTPTATGEESAVTSTKLEGSCRYLILLESILVETLLSARQMFMRTTPTPHVLFAVFGNKMEPLVAQRRPSDGTTHNKKALTGVRSPVPDVPPLSLENIRALQHSSYVWQLYPNSRSTYPR</sequence>
<evidence type="ECO:0000313" key="2">
    <source>
        <dbReference type="EMBL" id="EOB04041.1"/>
    </source>
</evidence>
<dbReference type="EMBL" id="KB742810">
    <property type="protein sequence ID" value="EOB04041.1"/>
    <property type="molecule type" value="Genomic_DNA"/>
</dbReference>
<reference evidence="3" key="1">
    <citation type="journal article" date="2013" name="Nat. Genet.">
        <title>The duck genome and transcriptome provide insight into an avian influenza virus reservoir species.</title>
        <authorList>
            <person name="Huang Y."/>
            <person name="Li Y."/>
            <person name="Burt D.W."/>
            <person name="Chen H."/>
            <person name="Zhang Y."/>
            <person name="Qian W."/>
            <person name="Kim H."/>
            <person name="Gan S."/>
            <person name="Zhao Y."/>
            <person name="Li J."/>
            <person name="Yi K."/>
            <person name="Feng H."/>
            <person name="Zhu P."/>
            <person name="Li B."/>
            <person name="Liu Q."/>
            <person name="Fairley S."/>
            <person name="Magor K.E."/>
            <person name="Du Z."/>
            <person name="Hu X."/>
            <person name="Goodman L."/>
            <person name="Tafer H."/>
            <person name="Vignal A."/>
            <person name="Lee T."/>
            <person name="Kim K.W."/>
            <person name="Sheng Z."/>
            <person name="An Y."/>
            <person name="Searle S."/>
            <person name="Herrero J."/>
            <person name="Groenen M.A."/>
            <person name="Crooijmans R.P."/>
            <person name="Faraut T."/>
            <person name="Cai Q."/>
            <person name="Webster R.G."/>
            <person name="Aldridge J.R."/>
            <person name="Warren W.C."/>
            <person name="Bartschat S."/>
            <person name="Kehr S."/>
            <person name="Marz M."/>
            <person name="Stadler P.F."/>
            <person name="Smith J."/>
            <person name="Kraus R.H."/>
            <person name="Zhao Y."/>
            <person name="Ren L."/>
            <person name="Fei J."/>
            <person name="Morisson M."/>
            <person name="Kaiser P."/>
            <person name="Griffin D.K."/>
            <person name="Rao M."/>
            <person name="Pitel F."/>
            <person name="Wang J."/>
            <person name="Li N."/>
        </authorList>
    </citation>
    <scope>NUCLEOTIDE SEQUENCE [LARGE SCALE GENOMIC DNA]</scope>
</reference>
<organism evidence="2 3">
    <name type="scientific">Anas platyrhynchos</name>
    <name type="common">Mallard</name>
    <name type="synonym">Anas boschas</name>
    <dbReference type="NCBI Taxonomy" id="8839"/>
    <lineage>
        <taxon>Eukaryota</taxon>
        <taxon>Metazoa</taxon>
        <taxon>Chordata</taxon>
        <taxon>Craniata</taxon>
        <taxon>Vertebrata</taxon>
        <taxon>Euteleostomi</taxon>
        <taxon>Archelosauria</taxon>
        <taxon>Archosauria</taxon>
        <taxon>Dinosauria</taxon>
        <taxon>Saurischia</taxon>
        <taxon>Theropoda</taxon>
        <taxon>Coelurosauria</taxon>
        <taxon>Aves</taxon>
        <taxon>Neognathae</taxon>
        <taxon>Galloanserae</taxon>
        <taxon>Anseriformes</taxon>
        <taxon>Anatidae</taxon>
        <taxon>Anatinae</taxon>
        <taxon>Anas</taxon>
    </lineage>
</organism>
<feature type="compositionally biased region" description="Basic and acidic residues" evidence="1">
    <location>
        <begin position="172"/>
        <end position="185"/>
    </location>
</feature>
<dbReference type="AlphaFoldDB" id="R0K233"/>
<evidence type="ECO:0000313" key="3">
    <source>
        <dbReference type="Proteomes" id="UP000296049"/>
    </source>
</evidence>
<gene>
    <name evidence="2" type="ORF">Anapl_04626</name>
</gene>
<protein>
    <submittedName>
        <fullName evidence="2">Uncharacterized protein</fullName>
    </submittedName>
</protein>
<feature type="region of interest" description="Disordered" evidence="1">
    <location>
        <begin position="56"/>
        <end position="82"/>
    </location>
</feature>